<dbReference type="Gene3D" id="1.10.10.10">
    <property type="entry name" value="Winged helix-like DNA-binding domain superfamily/Winged helix DNA-binding domain"/>
    <property type="match status" value="1"/>
</dbReference>
<proteinExistence type="predicted"/>
<dbReference type="InterPro" id="IPR036390">
    <property type="entry name" value="WH_DNA-bd_sf"/>
</dbReference>
<gene>
    <name evidence="5" type="primary">scpB_2</name>
    <name evidence="5" type="ORF">SDC9_07856</name>
</gene>
<comment type="caution">
    <text evidence="5">The sequence shown here is derived from an EMBL/GenBank/DDBJ whole genome shotgun (WGS) entry which is preliminary data.</text>
</comment>
<dbReference type="AlphaFoldDB" id="A0A644T5N5"/>
<accession>A0A644T5N5</accession>
<sequence>MNNILIKRISAILFLYNEPITLEKIKSFLDDESLTSENILEAINSLENILPQMGLLLIKNDAKNENKTEYSLAIDNALNDITRKIRINELEGELTPASLQVLTICAYLGSSTKNEISFIRGIQSSQSIRSLSVRGLLKREGEKYSLSTEALQMLGLKNIEDLPEYEKIKTDFSERLKEVLETEKEEGSSDLK</sequence>
<organism evidence="5">
    <name type="scientific">bioreactor metagenome</name>
    <dbReference type="NCBI Taxonomy" id="1076179"/>
    <lineage>
        <taxon>unclassified sequences</taxon>
        <taxon>metagenomes</taxon>
        <taxon>ecological metagenomes</taxon>
    </lineage>
</organism>
<dbReference type="SUPFAM" id="SSF46785">
    <property type="entry name" value="Winged helix' DNA-binding domain"/>
    <property type="match status" value="1"/>
</dbReference>
<dbReference type="GO" id="GO:0051304">
    <property type="term" value="P:chromosome separation"/>
    <property type="evidence" value="ECO:0007669"/>
    <property type="project" value="InterPro"/>
</dbReference>
<keyword evidence="1" id="KW-0963">Cytoplasm</keyword>
<evidence type="ECO:0000313" key="5">
    <source>
        <dbReference type="EMBL" id="MPL62245.1"/>
    </source>
</evidence>
<reference evidence="5" key="1">
    <citation type="submission" date="2019-08" db="EMBL/GenBank/DDBJ databases">
        <authorList>
            <person name="Kucharzyk K."/>
            <person name="Murdoch R.W."/>
            <person name="Higgins S."/>
            <person name="Loffler F."/>
        </authorList>
    </citation>
    <scope>NUCLEOTIDE SEQUENCE</scope>
</reference>
<keyword evidence="3" id="KW-0159">Chromosome partition</keyword>
<evidence type="ECO:0000256" key="1">
    <source>
        <dbReference type="ARBA" id="ARBA00022490"/>
    </source>
</evidence>
<dbReference type="PANTHER" id="PTHR34298:SF2">
    <property type="entry name" value="SEGREGATION AND CONDENSATION PROTEIN B"/>
    <property type="match status" value="1"/>
</dbReference>
<dbReference type="Pfam" id="PF04079">
    <property type="entry name" value="SMC_ScpB"/>
    <property type="match status" value="1"/>
</dbReference>
<keyword evidence="4" id="KW-0131">Cell cycle</keyword>
<dbReference type="PANTHER" id="PTHR34298">
    <property type="entry name" value="SEGREGATION AND CONDENSATION PROTEIN B"/>
    <property type="match status" value="1"/>
</dbReference>
<evidence type="ECO:0000256" key="4">
    <source>
        <dbReference type="ARBA" id="ARBA00023306"/>
    </source>
</evidence>
<keyword evidence="2" id="KW-0132">Cell division</keyword>
<dbReference type="InterPro" id="IPR005234">
    <property type="entry name" value="ScpB_csome_segregation"/>
</dbReference>
<evidence type="ECO:0000256" key="3">
    <source>
        <dbReference type="ARBA" id="ARBA00022829"/>
    </source>
</evidence>
<evidence type="ECO:0000256" key="2">
    <source>
        <dbReference type="ARBA" id="ARBA00022618"/>
    </source>
</evidence>
<dbReference type="EMBL" id="VSSQ01000017">
    <property type="protein sequence ID" value="MPL62245.1"/>
    <property type="molecule type" value="Genomic_DNA"/>
</dbReference>
<dbReference type="InterPro" id="IPR036388">
    <property type="entry name" value="WH-like_DNA-bd_sf"/>
</dbReference>
<dbReference type="GO" id="GO:0051301">
    <property type="term" value="P:cell division"/>
    <property type="evidence" value="ECO:0007669"/>
    <property type="project" value="UniProtKB-KW"/>
</dbReference>
<protein>
    <submittedName>
        <fullName evidence="5">Segregation and condensation protein B</fullName>
    </submittedName>
</protein>
<name>A0A644T5N5_9ZZZZ</name>